<protein>
    <recommendedName>
        <fullName evidence="4">DUF3278 domain-containing protein</fullName>
    </recommendedName>
</protein>
<evidence type="ECO:0000313" key="2">
    <source>
        <dbReference type="EMBL" id="RCW64535.1"/>
    </source>
</evidence>
<keyword evidence="1" id="KW-0472">Membrane</keyword>
<keyword evidence="3" id="KW-1185">Reference proteome</keyword>
<dbReference type="RefSeq" id="WP_114353883.1">
    <property type="nucleotide sequence ID" value="NZ_QPJJ01000013.1"/>
</dbReference>
<organism evidence="2 3">
    <name type="scientific">Saliterribacillus persicus</name>
    <dbReference type="NCBI Taxonomy" id="930114"/>
    <lineage>
        <taxon>Bacteria</taxon>
        <taxon>Bacillati</taxon>
        <taxon>Bacillota</taxon>
        <taxon>Bacilli</taxon>
        <taxon>Bacillales</taxon>
        <taxon>Bacillaceae</taxon>
        <taxon>Saliterribacillus</taxon>
    </lineage>
</organism>
<dbReference type="EMBL" id="QPJJ01000013">
    <property type="protein sequence ID" value="RCW64535.1"/>
    <property type="molecule type" value="Genomic_DNA"/>
</dbReference>
<proteinExistence type="predicted"/>
<feature type="transmembrane region" description="Helical" evidence="1">
    <location>
        <begin position="121"/>
        <end position="140"/>
    </location>
</feature>
<dbReference type="OrthoDB" id="2429113at2"/>
<evidence type="ECO:0000313" key="3">
    <source>
        <dbReference type="Proteomes" id="UP000252585"/>
    </source>
</evidence>
<name>A0A368X9L5_9BACI</name>
<accession>A0A368X9L5</accession>
<feature type="transmembrane region" description="Helical" evidence="1">
    <location>
        <begin position="50"/>
        <end position="69"/>
    </location>
</feature>
<feature type="transmembrane region" description="Helical" evidence="1">
    <location>
        <begin position="90"/>
        <end position="109"/>
    </location>
</feature>
<evidence type="ECO:0008006" key="4">
    <source>
        <dbReference type="Google" id="ProtNLM"/>
    </source>
</evidence>
<comment type="caution">
    <text evidence="2">The sequence shown here is derived from an EMBL/GenBank/DDBJ whole genome shotgun (WGS) entry which is preliminary data.</text>
</comment>
<feature type="transmembrane region" description="Helical" evidence="1">
    <location>
        <begin position="20"/>
        <end position="44"/>
    </location>
</feature>
<gene>
    <name evidence="2" type="ORF">DFR57_11318</name>
</gene>
<keyword evidence="1" id="KW-1133">Transmembrane helix</keyword>
<sequence length="151" mass="17756">MKSWISFFLPNDEYKERKMLYFFSEGSIILFLSLIAMVICNYYFNISTETALLLSIAVFLFYVLGRYILSGIEYTDIATEKSYNRELKTIFIRTGSFVVIFMVCYLIFGNTPSSQNEWIEIIGFLLSVGLVWFIINFISLKRSYKRNKDLI</sequence>
<dbReference type="AlphaFoldDB" id="A0A368X9L5"/>
<evidence type="ECO:0000256" key="1">
    <source>
        <dbReference type="SAM" id="Phobius"/>
    </source>
</evidence>
<reference evidence="2 3" key="1">
    <citation type="submission" date="2018-07" db="EMBL/GenBank/DDBJ databases">
        <title>Genomic Encyclopedia of Type Strains, Phase IV (KMG-IV): sequencing the most valuable type-strain genomes for metagenomic binning, comparative biology and taxonomic classification.</title>
        <authorList>
            <person name="Goeker M."/>
        </authorList>
    </citation>
    <scope>NUCLEOTIDE SEQUENCE [LARGE SCALE GENOMIC DNA]</scope>
    <source>
        <strain evidence="2 3">DSM 27696</strain>
    </source>
</reference>
<keyword evidence="1" id="KW-0812">Transmembrane</keyword>
<dbReference type="Proteomes" id="UP000252585">
    <property type="component" value="Unassembled WGS sequence"/>
</dbReference>